<keyword evidence="1" id="KW-0479">Metal-binding</keyword>
<evidence type="ECO:0000313" key="3">
    <source>
        <dbReference type="EMBL" id="KAF9466507.1"/>
    </source>
</evidence>
<keyword evidence="4" id="KW-1185">Reference proteome</keyword>
<comment type="caution">
    <text evidence="3">The sequence shown here is derived from an EMBL/GenBank/DDBJ whole genome shotgun (WGS) entry which is preliminary data.</text>
</comment>
<name>A0A9P6CHS4_9AGAR</name>
<dbReference type="SUPFAM" id="SSF57667">
    <property type="entry name" value="beta-beta-alpha zinc fingers"/>
    <property type="match status" value="1"/>
</dbReference>
<dbReference type="EMBL" id="MU150241">
    <property type="protein sequence ID" value="KAF9466507.1"/>
    <property type="molecule type" value="Genomic_DNA"/>
</dbReference>
<organism evidence="3 4">
    <name type="scientific">Collybia nuda</name>
    <dbReference type="NCBI Taxonomy" id="64659"/>
    <lineage>
        <taxon>Eukaryota</taxon>
        <taxon>Fungi</taxon>
        <taxon>Dikarya</taxon>
        <taxon>Basidiomycota</taxon>
        <taxon>Agaricomycotina</taxon>
        <taxon>Agaricomycetes</taxon>
        <taxon>Agaricomycetidae</taxon>
        <taxon>Agaricales</taxon>
        <taxon>Tricholomatineae</taxon>
        <taxon>Clitocybaceae</taxon>
        <taxon>Collybia</taxon>
    </lineage>
</organism>
<evidence type="ECO:0000259" key="2">
    <source>
        <dbReference type="PROSITE" id="PS50157"/>
    </source>
</evidence>
<dbReference type="Proteomes" id="UP000807353">
    <property type="component" value="Unassembled WGS sequence"/>
</dbReference>
<dbReference type="PROSITE" id="PS50157">
    <property type="entry name" value="ZINC_FINGER_C2H2_2"/>
    <property type="match status" value="1"/>
</dbReference>
<evidence type="ECO:0000256" key="1">
    <source>
        <dbReference type="PROSITE-ProRule" id="PRU00042"/>
    </source>
</evidence>
<dbReference type="AlphaFoldDB" id="A0A9P6CHS4"/>
<keyword evidence="1" id="KW-0863">Zinc-finger</keyword>
<sequence>MLGGFSLGEPFSGTTQRVSYDEQEYRHHGSLLYASNSHHPPTPSLERTRFFHVQHPFYTTSPHSQDSLYSDEASGQMSPIGDNSLPFLTDGGYGTNGTGLGICSVGSLLDQWNFRNSTPSSPFASPPIETPSPLHSNLSPLLSSPFNSPLNIMPHGSLSPLAISNGTVSSKLTSKDNLISHTDAHQGLKRFVCNYCDRRFRTRSVLARHQKSKICPASKLPQSKRKERSSFVCP</sequence>
<gene>
    <name evidence="3" type="ORF">BDZ94DRAFT_172831</name>
</gene>
<dbReference type="OrthoDB" id="3069225at2759"/>
<keyword evidence="1" id="KW-0862">Zinc</keyword>
<protein>
    <recommendedName>
        <fullName evidence="2">C2H2-type domain-containing protein</fullName>
    </recommendedName>
</protein>
<evidence type="ECO:0000313" key="4">
    <source>
        <dbReference type="Proteomes" id="UP000807353"/>
    </source>
</evidence>
<dbReference type="GO" id="GO:0008270">
    <property type="term" value="F:zinc ion binding"/>
    <property type="evidence" value="ECO:0007669"/>
    <property type="project" value="UniProtKB-KW"/>
</dbReference>
<dbReference type="InterPro" id="IPR013087">
    <property type="entry name" value="Znf_C2H2_type"/>
</dbReference>
<accession>A0A9P6CHS4</accession>
<feature type="domain" description="C2H2-type" evidence="2">
    <location>
        <begin position="191"/>
        <end position="221"/>
    </location>
</feature>
<dbReference type="Gene3D" id="3.30.160.60">
    <property type="entry name" value="Classic Zinc Finger"/>
    <property type="match status" value="1"/>
</dbReference>
<proteinExistence type="predicted"/>
<dbReference type="InterPro" id="IPR036236">
    <property type="entry name" value="Znf_C2H2_sf"/>
</dbReference>
<reference evidence="3" key="1">
    <citation type="submission" date="2020-11" db="EMBL/GenBank/DDBJ databases">
        <authorList>
            <consortium name="DOE Joint Genome Institute"/>
            <person name="Ahrendt S."/>
            <person name="Riley R."/>
            <person name="Andreopoulos W."/>
            <person name="Labutti K."/>
            <person name="Pangilinan J."/>
            <person name="Ruiz-Duenas F.J."/>
            <person name="Barrasa J.M."/>
            <person name="Sanchez-Garcia M."/>
            <person name="Camarero S."/>
            <person name="Miyauchi S."/>
            <person name="Serrano A."/>
            <person name="Linde D."/>
            <person name="Babiker R."/>
            <person name="Drula E."/>
            <person name="Ayuso-Fernandez I."/>
            <person name="Pacheco R."/>
            <person name="Padilla G."/>
            <person name="Ferreira P."/>
            <person name="Barriuso J."/>
            <person name="Kellner H."/>
            <person name="Castanera R."/>
            <person name="Alfaro M."/>
            <person name="Ramirez L."/>
            <person name="Pisabarro A.G."/>
            <person name="Kuo A."/>
            <person name="Tritt A."/>
            <person name="Lipzen A."/>
            <person name="He G."/>
            <person name="Yan M."/>
            <person name="Ng V."/>
            <person name="Cullen D."/>
            <person name="Martin F."/>
            <person name="Rosso M.-N."/>
            <person name="Henrissat B."/>
            <person name="Hibbett D."/>
            <person name="Martinez A.T."/>
            <person name="Grigoriev I.V."/>
        </authorList>
    </citation>
    <scope>NUCLEOTIDE SEQUENCE</scope>
    <source>
        <strain evidence="3">CBS 247.69</strain>
    </source>
</reference>